<evidence type="ECO:0000313" key="9">
    <source>
        <dbReference type="Proteomes" id="UP000465601"/>
    </source>
</evidence>
<dbReference type="AlphaFoldDB" id="A0A833HR72"/>
<evidence type="ECO:0000256" key="1">
    <source>
        <dbReference type="ARBA" id="ARBA00022475"/>
    </source>
</evidence>
<dbReference type="GO" id="GO:0005886">
    <property type="term" value="C:plasma membrane"/>
    <property type="evidence" value="ECO:0007669"/>
    <property type="project" value="InterPro"/>
</dbReference>
<dbReference type="PANTHER" id="PTHR41335:SF1">
    <property type="entry name" value="MEMBRANE PROTEIN"/>
    <property type="match status" value="1"/>
</dbReference>
<evidence type="ECO:0000259" key="7">
    <source>
        <dbReference type="Pfam" id="PF06305"/>
    </source>
</evidence>
<evidence type="ECO:0000256" key="3">
    <source>
        <dbReference type="ARBA" id="ARBA00022989"/>
    </source>
</evidence>
<keyword evidence="9" id="KW-1185">Reference proteome</keyword>
<keyword evidence="3 6" id="KW-1133">Transmembrane helix</keyword>
<keyword evidence="2 6" id="KW-0812">Transmembrane</keyword>
<gene>
    <name evidence="8" type="ORF">F8153_01965</name>
</gene>
<reference evidence="8 9" key="1">
    <citation type="submission" date="2019-10" db="EMBL/GenBank/DDBJ databases">
        <title>Alkaliphilus serpentinus sp. nov. and Alkaliphilus pronyensis sp. nov., two novel anaerobic alkaliphilic species isolated from the serpentinized-hosted hydrothermal field of the Prony Bay (New Caledonia).</title>
        <authorList>
            <person name="Postec A."/>
        </authorList>
    </citation>
    <scope>NUCLEOTIDE SEQUENCE [LARGE SCALE GENOMIC DNA]</scope>
    <source>
        <strain evidence="8 9">LacT</strain>
    </source>
</reference>
<evidence type="ECO:0000256" key="6">
    <source>
        <dbReference type="SAM" id="Phobius"/>
    </source>
</evidence>
<feature type="domain" description="Lipopolysaccharide assembly protein A" evidence="7">
    <location>
        <begin position="22"/>
        <end position="77"/>
    </location>
</feature>
<organism evidence="8 9">
    <name type="scientific">Alkaliphilus serpentinus</name>
    <dbReference type="NCBI Taxonomy" id="1482731"/>
    <lineage>
        <taxon>Bacteria</taxon>
        <taxon>Bacillati</taxon>
        <taxon>Bacillota</taxon>
        <taxon>Clostridia</taxon>
        <taxon>Peptostreptococcales</taxon>
        <taxon>Natronincolaceae</taxon>
        <taxon>Alkaliphilus</taxon>
    </lineage>
</organism>
<feature type="coiled-coil region" evidence="5">
    <location>
        <begin position="69"/>
        <end position="110"/>
    </location>
</feature>
<sequence>MQKKIIVILILSIIIAVFAILNAKAVPINLIFLEMNVSVALIILISASLGAIIVYFIDTHIRIKNNKKYKSLEKESITLTSKNQELTEVITEQQKEIAQLKEELASLSLKNHSDNHN</sequence>
<evidence type="ECO:0000256" key="2">
    <source>
        <dbReference type="ARBA" id="ARBA00022692"/>
    </source>
</evidence>
<protein>
    <submittedName>
        <fullName evidence="8">DUF1049 domain-containing protein</fullName>
    </submittedName>
</protein>
<evidence type="ECO:0000313" key="8">
    <source>
        <dbReference type="EMBL" id="KAB3532856.1"/>
    </source>
</evidence>
<proteinExistence type="predicted"/>
<keyword evidence="1" id="KW-1003">Cell membrane</keyword>
<evidence type="ECO:0000256" key="5">
    <source>
        <dbReference type="SAM" id="Coils"/>
    </source>
</evidence>
<keyword evidence="4 6" id="KW-0472">Membrane</keyword>
<keyword evidence="5" id="KW-0175">Coiled coil</keyword>
<dbReference type="EMBL" id="WBZB01000006">
    <property type="protein sequence ID" value="KAB3532856.1"/>
    <property type="molecule type" value="Genomic_DNA"/>
</dbReference>
<dbReference type="Pfam" id="PF06305">
    <property type="entry name" value="LapA_dom"/>
    <property type="match status" value="1"/>
</dbReference>
<feature type="transmembrane region" description="Helical" evidence="6">
    <location>
        <begin position="35"/>
        <end position="57"/>
    </location>
</feature>
<evidence type="ECO:0000256" key="4">
    <source>
        <dbReference type="ARBA" id="ARBA00023136"/>
    </source>
</evidence>
<dbReference type="PANTHER" id="PTHR41335">
    <property type="entry name" value="MEMBRANE PROTEIN-RELATED"/>
    <property type="match status" value="1"/>
</dbReference>
<dbReference type="Proteomes" id="UP000465601">
    <property type="component" value="Unassembled WGS sequence"/>
</dbReference>
<comment type="caution">
    <text evidence="8">The sequence shown here is derived from an EMBL/GenBank/DDBJ whole genome shotgun (WGS) entry which is preliminary data.</text>
</comment>
<dbReference type="RefSeq" id="WP_151864668.1">
    <property type="nucleotide sequence ID" value="NZ_WBZB01000006.1"/>
</dbReference>
<dbReference type="InterPro" id="IPR010445">
    <property type="entry name" value="LapA_dom"/>
</dbReference>
<accession>A0A833HR72</accession>
<name>A0A833HR72_9FIRM</name>